<accession>A0A2G9UWQ0</accession>
<comment type="catalytic activity">
    <reaction evidence="1">
        <text>Hydrolysis of terminal non-reducing N-acetyl-D-hexosamine residues in N-acetyl-beta-D-hexosaminides.</text>
        <dbReference type="EC" id="3.2.1.52"/>
    </reaction>
</comment>
<name>A0A2G9UWQ0_TELCI</name>
<evidence type="ECO:0000256" key="4">
    <source>
        <dbReference type="ARBA" id="ARBA00022801"/>
    </source>
</evidence>
<evidence type="ECO:0000313" key="7">
    <source>
        <dbReference type="Proteomes" id="UP000230423"/>
    </source>
</evidence>
<dbReference type="GO" id="GO:0005975">
    <property type="term" value="P:carbohydrate metabolic process"/>
    <property type="evidence" value="ECO:0007669"/>
    <property type="project" value="InterPro"/>
</dbReference>
<keyword evidence="7" id="KW-1185">Reference proteome</keyword>
<organism evidence="6 7">
    <name type="scientific">Teladorsagia circumcincta</name>
    <name type="common">Brown stomach worm</name>
    <name type="synonym">Ostertagia circumcincta</name>
    <dbReference type="NCBI Taxonomy" id="45464"/>
    <lineage>
        <taxon>Eukaryota</taxon>
        <taxon>Metazoa</taxon>
        <taxon>Ecdysozoa</taxon>
        <taxon>Nematoda</taxon>
        <taxon>Chromadorea</taxon>
        <taxon>Rhabditida</taxon>
        <taxon>Rhabditina</taxon>
        <taxon>Rhabditomorpha</taxon>
        <taxon>Strongyloidea</taxon>
        <taxon>Trichostrongylidae</taxon>
        <taxon>Teladorsagia</taxon>
    </lineage>
</organism>
<protein>
    <recommendedName>
        <fullName evidence="3">beta-N-acetylhexosaminidase</fullName>
        <ecNumber evidence="3">3.2.1.52</ecNumber>
    </recommendedName>
</protein>
<dbReference type="EC" id="3.2.1.52" evidence="3"/>
<evidence type="ECO:0000256" key="1">
    <source>
        <dbReference type="ARBA" id="ARBA00001231"/>
    </source>
</evidence>
<dbReference type="Pfam" id="PF00728">
    <property type="entry name" value="Glyco_hydro_20"/>
    <property type="match status" value="1"/>
</dbReference>
<sequence>MALWAGDDTICPSDERSIELIETMINQVRALHPKSKRIHIGADEAFHIAEDDRVARIARSAGFKEVFAWNDMFDKSLVEDIRAAGLGDLIIPVVWGYKIDVTEEGYFPPGLFERLPQVSRVFICLER</sequence>
<dbReference type="GO" id="GO:0004563">
    <property type="term" value="F:beta-N-acetylhexosaminidase activity"/>
    <property type="evidence" value="ECO:0007669"/>
    <property type="project" value="UniProtKB-EC"/>
</dbReference>
<gene>
    <name evidence="6" type="ORF">TELCIR_03308</name>
</gene>
<dbReference type="InterPro" id="IPR038901">
    <property type="entry name" value="HEXDC-like"/>
</dbReference>
<dbReference type="OrthoDB" id="10023921at2759"/>
<comment type="similarity">
    <text evidence="2">Belongs to the glycosyl hydrolase 20 family.</text>
</comment>
<evidence type="ECO:0000256" key="2">
    <source>
        <dbReference type="ARBA" id="ARBA00006285"/>
    </source>
</evidence>
<proteinExistence type="inferred from homology"/>
<dbReference type="EMBL" id="KZ345238">
    <property type="protein sequence ID" value="PIO74678.1"/>
    <property type="molecule type" value="Genomic_DNA"/>
</dbReference>
<keyword evidence="4" id="KW-0378">Hydrolase</keyword>
<dbReference type="Gene3D" id="3.20.20.80">
    <property type="entry name" value="Glycosidases"/>
    <property type="match status" value="1"/>
</dbReference>
<evidence type="ECO:0000313" key="6">
    <source>
        <dbReference type="EMBL" id="PIO74678.1"/>
    </source>
</evidence>
<dbReference type="PANTHER" id="PTHR21040:SF12">
    <property type="entry name" value="BETA-N-ACETYLHEXOSAMINIDASE"/>
    <property type="match status" value="1"/>
</dbReference>
<dbReference type="AlphaFoldDB" id="A0A2G9UWQ0"/>
<dbReference type="PANTHER" id="PTHR21040">
    <property type="entry name" value="BCDNA.GH04120"/>
    <property type="match status" value="1"/>
</dbReference>
<dbReference type="SUPFAM" id="SSF51445">
    <property type="entry name" value="(Trans)glycosidases"/>
    <property type="match status" value="1"/>
</dbReference>
<evidence type="ECO:0000259" key="5">
    <source>
        <dbReference type="Pfam" id="PF00728"/>
    </source>
</evidence>
<dbReference type="InterPro" id="IPR017853">
    <property type="entry name" value="GH"/>
</dbReference>
<reference evidence="6 7" key="1">
    <citation type="submission" date="2015-09" db="EMBL/GenBank/DDBJ databases">
        <title>Draft genome of the parasitic nematode Teladorsagia circumcincta isolate WARC Sus (inbred).</title>
        <authorList>
            <person name="Mitreva M."/>
        </authorList>
    </citation>
    <scope>NUCLEOTIDE SEQUENCE [LARGE SCALE GENOMIC DNA]</scope>
    <source>
        <strain evidence="6 7">S</strain>
    </source>
</reference>
<evidence type="ECO:0000256" key="3">
    <source>
        <dbReference type="ARBA" id="ARBA00012663"/>
    </source>
</evidence>
<feature type="domain" description="Glycoside hydrolase family 20 catalytic" evidence="5">
    <location>
        <begin position="8"/>
        <end position="87"/>
    </location>
</feature>
<dbReference type="Proteomes" id="UP000230423">
    <property type="component" value="Unassembled WGS sequence"/>
</dbReference>
<dbReference type="InterPro" id="IPR015883">
    <property type="entry name" value="Glyco_hydro_20_cat"/>
</dbReference>